<evidence type="ECO:0008006" key="5">
    <source>
        <dbReference type="Google" id="ProtNLM"/>
    </source>
</evidence>
<dbReference type="EMBL" id="AP018248">
    <property type="protein sequence ID" value="BAY96748.1"/>
    <property type="molecule type" value="Genomic_DNA"/>
</dbReference>
<keyword evidence="2" id="KW-0472">Membrane</keyword>
<keyword evidence="4" id="KW-1185">Reference proteome</keyword>
<evidence type="ECO:0000313" key="4">
    <source>
        <dbReference type="Proteomes" id="UP000218785"/>
    </source>
</evidence>
<dbReference type="AlphaFoldDB" id="A0A1Z4MTD9"/>
<evidence type="ECO:0000256" key="2">
    <source>
        <dbReference type="SAM" id="Phobius"/>
    </source>
</evidence>
<protein>
    <recommendedName>
        <fullName evidence="5">TonB C-terminal domain-containing protein</fullName>
    </recommendedName>
</protein>
<feature type="region of interest" description="Disordered" evidence="1">
    <location>
        <begin position="166"/>
        <end position="252"/>
    </location>
</feature>
<feature type="compositionally biased region" description="Basic and acidic residues" evidence="1">
    <location>
        <begin position="166"/>
        <end position="222"/>
    </location>
</feature>
<feature type="compositionally biased region" description="Low complexity" evidence="1">
    <location>
        <begin position="223"/>
        <end position="238"/>
    </location>
</feature>
<feature type="region of interest" description="Disordered" evidence="1">
    <location>
        <begin position="76"/>
        <end position="124"/>
    </location>
</feature>
<dbReference type="Proteomes" id="UP000218785">
    <property type="component" value="Chromosome"/>
</dbReference>
<gene>
    <name evidence="3" type="ORF">NIES37_06840</name>
</gene>
<accession>A0A1Z4MTD9</accession>
<name>A0A1Z4MTD9_9CYAN</name>
<dbReference type="RefSeq" id="WP_096573909.1">
    <property type="nucleotide sequence ID" value="NZ_CAWNJS010000001.1"/>
</dbReference>
<evidence type="ECO:0000313" key="3">
    <source>
        <dbReference type="EMBL" id="BAY96748.1"/>
    </source>
</evidence>
<evidence type="ECO:0000256" key="1">
    <source>
        <dbReference type="SAM" id="MobiDB-lite"/>
    </source>
</evidence>
<keyword evidence="2" id="KW-1133">Transmembrane helix</keyword>
<organism evidence="3 4">
    <name type="scientific">Tolypothrix tenuis PCC 7101</name>
    <dbReference type="NCBI Taxonomy" id="231146"/>
    <lineage>
        <taxon>Bacteria</taxon>
        <taxon>Bacillati</taxon>
        <taxon>Cyanobacteriota</taxon>
        <taxon>Cyanophyceae</taxon>
        <taxon>Nostocales</taxon>
        <taxon>Tolypothrichaceae</taxon>
        <taxon>Tolypothrix</taxon>
    </lineage>
</organism>
<reference evidence="3 4" key="1">
    <citation type="submission" date="2017-06" db="EMBL/GenBank/DDBJ databases">
        <title>Genome sequencing of cyanobaciteial culture collection at National Institute for Environmental Studies (NIES).</title>
        <authorList>
            <person name="Hirose Y."/>
            <person name="Shimura Y."/>
            <person name="Fujisawa T."/>
            <person name="Nakamura Y."/>
            <person name="Kawachi M."/>
        </authorList>
    </citation>
    <scope>NUCLEOTIDE SEQUENCE [LARGE SCALE GENOMIC DNA]</scope>
    <source>
        <strain evidence="3 4">NIES-37</strain>
    </source>
</reference>
<dbReference type="KEGG" id="ttq:NIES37_06840"/>
<sequence>MTPSVADKTSSSVKLWRRHTDPPSFWVAVFIGSLSLHLLAFWLIRSYQSSLLWRQQSKAAIPVEVIEIASQPKSKAKTRTQVIPVNSQTKPVSTNQKLQPKNSSKPIVVKTDRLVKNSSPTVPDKNAVAFAEQRQRQLAEQQQRELAEQRQRQLVEQQQREAEQRQRQLAEQQQREAEQRQRQLAEQQQREAEQRQRQLAEQQQRELAEQQQRELAEQRQRQLAEQQQRENSGNLNNPESPPTPSNTAGGSLVASLVGEPQQEDRGIIAHPAKIKPSNQPFRKGLEYVKYIEKKIGEPVEVTALLTISEKGKLELVTVLDKNISEEEKSYYEDFLVSQVLNNWEFEPAYDKDPNDPKPSNLIVRIRLQPLP</sequence>
<feature type="compositionally biased region" description="Polar residues" evidence="1">
    <location>
        <begin position="79"/>
        <end position="105"/>
    </location>
</feature>
<feature type="transmembrane region" description="Helical" evidence="2">
    <location>
        <begin position="25"/>
        <end position="44"/>
    </location>
</feature>
<proteinExistence type="predicted"/>
<keyword evidence="2" id="KW-0812">Transmembrane</keyword>